<dbReference type="Pfam" id="PF13478">
    <property type="entry name" value="XdhC_C"/>
    <property type="match status" value="1"/>
</dbReference>
<dbReference type="STRING" id="29563.SAMN02983006_01532"/>
<reference evidence="2 3" key="1">
    <citation type="submission" date="2016-10" db="EMBL/GenBank/DDBJ databases">
        <authorList>
            <person name="de Groot N.N."/>
        </authorList>
    </citation>
    <scope>NUCLEOTIDE SEQUENCE [LARGE SCALE GENOMIC DNA]</scope>
    <source>
        <strain evidence="2 3">ATCC 51327</strain>
    </source>
</reference>
<dbReference type="OrthoDB" id="9773039at2"/>
<dbReference type="AlphaFoldDB" id="A0A1I4IXL7"/>
<accession>A0A1I4IXL7</accession>
<dbReference type="EMBL" id="FOTI01000019">
    <property type="protein sequence ID" value="SFL58516.1"/>
    <property type="molecule type" value="Genomic_DNA"/>
</dbReference>
<dbReference type="PANTHER" id="PTHR30388:SF6">
    <property type="entry name" value="XANTHINE DEHYDROGENASE SUBUNIT A-RELATED"/>
    <property type="match status" value="1"/>
</dbReference>
<keyword evidence="3" id="KW-1185">Reference proteome</keyword>
<dbReference type="RefSeq" id="WP_089861645.1">
    <property type="nucleotide sequence ID" value="NZ_FOTI01000019.1"/>
</dbReference>
<sequence>MGKSFEDFGQGFKDSNQILAAVLTDIENEQIVGSLFGEMLFYDQQGMTNFSSQKMEAEITKFLASERNDQNKNQLVPLLTKANLVVFGAGRLASPLAQLARVLKTKITLVDDQVSKLNYNNLINAEQLLLVSYSDYFSDLKITFDDYLIIISRGQQYDYQILKNVIVSEASYIALIGRNDKLAALQKQLNFQGNTEMKLERLHFIADFSLAGKTLLEKAAVILADIITNFRK</sequence>
<evidence type="ECO:0000259" key="1">
    <source>
        <dbReference type="Pfam" id="PF13478"/>
    </source>
</evidence>
<dbReference type="Gene3D" id="3.40.50.720">
    <property type="entry name" value="NAD(P)-binding Rossmann-like Domain"/>
    <property type="match status" value="1"/>
</dbReference>
<proteinExistence type="predicted"/>
<gene>
    <name evidence="2" type="ORF">SAMN02983006_01532</name>
</gene>
<protein>
    <submittedName>
        <fullName evidence="2">Xanthine dehydrogenase accessory factor</fullName>
    </submittedName>
</protein>
<evidence type="ECO:0000313" key="3">
    <source>
        <dbReference type="Proteomes" id="UP000199006"/>
    </source>
</evidence>
<dbReference type="Proteomes" id="UP000199006">
    <property type="component" value="Unassembled WGS sequence"/>
</dbReference>
<dbReference type="InterPro" id="IPR027051">
    <property type="entry name" value="XdhC_Rossmann_dom"/>
</dbReference>
<evidence type="ECO:0000313" key="2">
    <source>
        <dbReference type="EMBL" id="SFL58516.1"/>
    </source>
</evidence>
<dbReference type="InterPro" id="IPR052698">
    <property type="entry name" value="MoCofactor_Util/Proc"/>
</dbReference>
<feature type="domain" description="XdhC Rossmann" evidence="1">
    <location>
        <begin position="84"/>
        <end position="226"/>
    </location>
</feature>
<dbReference type="PANTHER" id="PTHR30388">
    <property type="entry name" value="ALDEHYDE OXIDOREDUCTASE MOLYBDENUM COFACTOR ASSEMBLY PROTEIN"/>
    <property type="match status" value="1"/>
</dbReference>
<name>A0A1I4IXL7_9FIRM</name>
<organism evidence="2 3">
    <name type="scientific">Halanaerobium salsuginis</name>
    <dbReference type="NCBI Taxonomy" id="29563"/>
    <lineage>
        <taxon>Bacteria</taxon>
        <taxon>Bacillati</taxon>
        <taxon>Bacillota</taxon>
        <taxon>Clostridia</taxon>
        <taxon>Halanaerobiales</taxon>
        <taxon>Halanaerobiaceae</taxon>
        <taxon>Halanaerobium</taxon>
    </lineage>
</organism>